<keyword evidence="3" id="KW-1185">Reference proteome</keyword>
<reference evidence="2" key="1">
    <citation type="submission" date="2022-03" db="EMBL/GenBank/DDBJ databases">
        <title>Draft genome sequence of Aduncisulcus paluster, a free-living microaerophilic Fornicata.</title>
        <authorList>
            <person name="Yuyama I."/>
            <person name="Kume K."/>
            <person name="Tamura T."/>
            <person name="Inagaki Y."/>
            <person name="Hashimoto T."/>
        </authorList>
    </citation>
    <scope>NUCLEOTIDE SEQUENCE</scope>
    <source>
        <strain evidence="2">NY0171</strain>
    </source>
</reference>
<feature type="region of interest" description="Disordered" evidence="1">
    <location>
        <begin position="1"/>
        <end position="25"/>
    </location>
</feature>
<feature type="region of interest" description="Disordered" evidence="1">
    <location>
        <begin position="46"/>
        <end position="127"/>
    </location>
</feature>
<feature type="non-terminal residue" evidence="2">
    <location>
        <position position="267"/>
    </location>
</feature>
<protein>
    <submittedName>
        <fullName evidence="2">Uncharacterized protein</fullName>
    </submittedName>
</protein>
<feature type="compositionally biased region" description="Basic and acidic residues" evidence="1">
    <location>
        <begin position="16"/>
        <end position="25"/>
    </location>
</feature>
<dbReference type="Proteomes" id="UP001057375">
    <property type="component" value="Unassembled WGS sequence"/>
</dbReference>
<evidence type="ECO:0000313" key="3">
    <source>
        <dbReference type="Proteomes" id="UP001057375"/>
    </source>
</evidence>
<organism evidence="2 3">
    <name type="scientific">Aduncisulcus paluster</name>
    <dbReference type="NCBI Taxonomy" id="2918883"/>
    <lineage>
        <taxon>Eukaryota</taxon>
        <taxon>Metamonada</taxon>
        <taxon>Carpediemonas-like organisms</taxon>
        <taxon>Aduncisulcus</taxon>
    </lineage>
</organism>
<proteinExistence type="predicted"/>
<gene>
    <name evidence="2" type="ORF">ADUPG1_004966</name>
</gene>
<name>A0ABQ5K9H2_9EUKA</name>
<feature type="compositionally biased region" description="Basic and acidic residues" evidence="1">
    <location>
        <begin position="59"/>
        <end position="106"/>
    </location>
</feature>
<evidence type="ECO:0000256" key="1">
    <source>
        <dbReference type="SAM" id="MobiDB-lite"/>
    </source>
</evidence>
<accession>A0ABQ5K9H2</accession>
<evidence type="ECO:0000313" key="2">
    <source>
        <dbReference type="EMBL" id="GKT28522.1"/>
    </source>
</evidence>
<sequence>MLELVSFEEAPEDLPESPRSHKLTDEEVEALKAQATELEALKKKMAEEVAQKAAEQTAEDIKAMGEVSERTTEVPDDKKTATPEKHSTPRATEGKKPEKARRASVKDEEESNEDLGGNDISVDQSTKSDKRLATLEETILKLAKEIHSMKKDKAEGDRASVSHTPQVPLVVVTQDPTPPPMLEDTTSVKLREWATRLDVHIKKTKAAPALISCTASGTSRKLQEILRDYIDNPTFSLSVTESHHTRMVVTAILDQKVTSGSALETKV</sequence>
<dbReference type="EMBL" id="BQXS01007784">
    <property type="protein sequence ID" value="GKT28522.1"/>
    <property type="molecule type" value="Genomic_DNA"/>
</dbReference>
<comment type="caution">
    <text evidence="2">The sequence shown here is derived from an EMBL/GenBank/DDBJ whole genome shotgun (WGS) entry which is preliminary data.</text>
</comment>